<dbReference type="AlphaFoldDB" id="A0AAF0F4R1"/>
<feature type="region of interest" description="Disordered" evidence="4">
    <location>
        <begin position="533"/>
        <end position="593"/>
    </location>
</feature>
<evidence type="ECO:0000256" key="2">
    <source>
        <dbReference type="ARBA" id="ARBA00022801"/>
    </source>
</evidence>
<evidence type="ECO:0000256" key="3">
    <source>
        <dbReference type="ARBA" id="ARBA00023295"/>
    </source>
</evidence>
<feature type="compositionally biased region" description="Polar residues" evidence="4">
    <location>
        <begin position="335"/>
        <end position="345"/>
    </location>
</feature>
<keyword evidence="8" id="KW-1185">Reference proteome</keyword>
<dbReference type="GO" id="GO:0016757">
    <property type="term" value="F:glycosyltransferase activity"/>
    <property type="evidence" value="ECO:0007669"/>
    <property type="project" value="TreeGrafter"/>
</dbReference>
<proteinExistence type="predicted"/>
<dbReference type="PROSITE" id="PS51762">
    <property type="entry name" value="GH16_2"/>
    <property type="match status" value="1"/>
</dbReference>
<dbReference type="GO" id="GO:0005975">
    <property type="term" value="P:carbohydrate metabolic process"/>
    <property type="evidence" value="ECO:0007669"/>
    <property type="project" value="InterPro"/>
</dbReference>
<feature type="region of interest" description="Disordered" evidence="4">
    <location>
        <begin position="296"/>
        <end position="345"/>
    </location>
</feature>
<evidence type="ECO:0000313" key="8">
    <source>
        <dbReference type="Proteomes" id="UP001217754"/>
    </source>
</evidence>
<feature type="transmembrane region" description="Helical" evidence="5">
    <location>
        <begin position="349"/>
        <end position="372"/>
    </location>
</feature>
<sequence>MAFAAQCAGCNPLYSFSSTSCAANPVCINTNVTIPQKAFNSTNVFVPIATYNGDPSQGVFTFESGYLGTGSQGVLLEMNKGHVSRIATSRYMLFGNIEARLKHDPQSGLVTTFGTLSDIGDAIQWQFGGKNGSQASANYFVMNNQSNPVGEPLSLGKGFSVSDFHTYGIRWAPDSIQWVLDNKTVHTVQRAKAGKQYPRSPSRVIFTAWGVSQGTNKALRKWANGPLSFTSSTYNNMGFYAQELTNLQISCANLALSNVTTTGGGADVTSYFYTGKNSTVSGEPEFELTRDPIRLISNPAQDSPDDAPGSPNLGENGPMANMFAGGTQGTQQKTSTPVSDDSTSNKVKIGVPAGIGGAVVLGLLILLGVYLVRRAHKKPPPPPPMSEVGSMYAPPPLGIYSPSERQPVQQISPYAMPYESQTHSEHIAPSHSQATTIHMPASDDTELSDEKEAYVEEPVEDVYSDETSSERHSFDSDSSNTRQRMHYAARNVRRYDARLTKEQRDELAAQEAWDELRYAALGDENGTYFHARSVSSPQVGSSPHMRSRAKYSRGGAHVPSASVSGRSDRADTSDYRSLASHSRRRSHFPSDEL</sequence>
<dbReference type="GO" id="GO:0031505">
    <property type="term" value="P:fungal-type cell wall organization"/>
    <property type="evidence" value="ECO:0007669"/>
    <property type="project" value="TreeGrafter"/>
</dbReference>
<dbReference type="GO" id="GO:0004553">
    <property type="term" value="F:hydrolase activity, hydrolyzing O-glycosyl compounds"/>
    <property type="evidence" value="ECO:0007669"/>
    <property type="project" value="InterPro"/>
</dbReference>
<dbReference type="PANTHER" id="PTHR10963">
    <property type="entry name" value="GLYCOSYL HYDROLASE-RELATED"/>
    <property type="match status" value="1"/>
</dbReference>
<accession>A0AAF0F4R1</accession>
<dbReference type="GeneID" id="85226461"/>
<reference evidence="7" key="1">
    <citation type="submission" date="2023-03" db="EMBL/GenBank/DDBJ databases">
        <title>Mating type loci evolution in Malassezia.</title>
        <authorList>
            <person name="Coelho M.A."/>
        </authorList>
    </citation>
    <scope>NUCLEOTIDE SEQUENCE</scope>
    <source>
        <strain evidence="7">CBS 9431</strain>
    </source>
</reference>
<keyword evidence="5" id="KW-1133">Transmembrane helix</keyword>
<dbReference type="InterPro" id="IPR013320">
    <property type="entry name" value="ConA-like_dom_sf"/>
</dbReference>
<dbReference type="InterPro" id="IPR050546">
    <property type="entry name" value="Glycosyl_Hydrlase_16"/>
</dbReference>
<protein>
    <recommendedName>
        <fullName evidence="6">GH16 domain-containing protein</fullName>
    </recommendedName>
</protein>
<evidence type="ECO:0000256" key="1">
    <source>
        <dbReference type="ARBA" id="ARBA00022729"/>
    </source>
</evidence>
<dbReference type="GO" id="GO:0009277">
    <property type="term" value="C:fungal-type cell wall"/>
    <property type="evidence" value="ECO:0007669"/>
    <property type="project" value="TreeGrafter"/>
</dbReference>
<name>A0AAF0F4R1_9BASI</name>
<evidence type="ECO:0000256" key="4">
    <source>
        <dbReference type="SAM" id="MobiDB-lite"/>
    </source>
</evidence>
<dbReference type="PANTHER" id="PTHR10963:SF22">
    <property type="entry name" value="GLYCOSIDASE CRH2-RELATED"/>
    <property type="match status" value="1"/>
</dbReference>
<dbReference type="EMBL" id="CP119962">
    <property type="protein sequence ID" value="WFD39829.1"/>
    <property type="molecule type" value="Genomic_DNA"/>
</dbReference>
<dbReference type="SUPFAM" id="SSF49899">
    <property type="entry name" value="Concanavalin A-like lectins/glucanases"/>
    <property type="match status" value="1"/>
</dbReference>
<dbReference type="Pfam" id="PF00722">
    <property type="entry name" value="Glyco_hydro_16"/>
    <property type="match status" value="1"/>
</dbReference>
<evidence type="ECO:0000313" key="7">
    <source>
        <dbReference type="EMBL" id="WFD39829.1"/>
    </source>
</evidence>
<gene>
    <name evidence="7" type="ORF">MJAP1_002810</name>
</gene>
<dbReference type="Proteomes" id="UP001217754">
    <property type="component" value="Chromosome 5"/>
</dbReference>
<feature type="domain" description="GH16" evidence="6">
    <location>
        <begin position="17"/>
        <end position="245"/>
    </location>
</feature>
<dbReference type="Gene3D" id="2.60.120.200">
    <property type="match status" value="1"/>
</dbReference>
<evidence type="ECO:0000259" key="6">
    <source>
        <dbReference type="PROSITE" id="PS51762"/>
    </source>
</evidence>
<feature type="region of interest" description="Disordered" evidence="4">
    <location>
        <begin position="460"/>
        <end position="482"/>
    </location>
</feature>
<keyword evidence="5" id="KW-0812">Transmembrane</keyword>
<dbReference type="RefSeq" id="XP_060122726.1">
    <property type="nucleotide sequence ID" value="XM_060266743.1"/>
</dbReference>
<dbReference type="InterPro" id="IPR000757">
    <property type="entry name" value="Beta-glucanase-like"/>
</dbReference>
<keyword evidence="5" id="KW-0472">Membrane</keyword>
<keyword evidence="1" id="KW-0732">Signal</keyword>
<keyword evidence="3" id="KW-0326">Glycosidase</keyword>
<evidence type="ECO:0000256" key="5">
    <source>
        <dbReference type="SAM" id="Phobius"/>
    </source>
</evidence>
<organism evidence="7 8">
    <name type="scientific">Malassezia japonica</name>
    <dbReference type="NCBI Taxonomy" id="223818"/>
    <lineage>
        <taxon>Eukaryota</taxon>
        <taxon>Fungi</taxon>
        <taxon>Dikarya</taxon>
        <taxon>Basidiomycota</taxon>
        <taxon>Ustilaginomycotina</taxon>
        <taxon>Malasseziomycetes</taxon>
        <taxon>Malasseziales</taxon>
        <taxon>Malasseziaceae</taxon>
        <taxon>Malassezia</taxon>
    </lineage>
</organism>
<keyword evidence="2" id="KW-0378">Hydrolase</keyword>